<dbReference type="InterPro" id="IPR046335">
    <property type="entry name" value="LacI/GalR-like_sensor"/>
</dbReference>
<evidence type="ECO:0000259" key="5">
    <source>
        <dbReference type="PROSITE" id="PS50932"/>
    </source>
</evidence>
<evidence type="ECO:0000256" key="3">
    <source>
        <dbReference type="ARBA" id="ARBA00023125"/>
    </source>
</evidence>
<reference evidence="6 7" key="1">
    <citation type="submission" date="2011-04" db="EMBL/GenBank/DDBJ databases">
        <title>The Genome Sequence of Clostridium citroniae WAL-19142.</title>
        <authorList>
            <consortium name="The Broad Institute Genome Sequencing Platform"/>
            <person name="Earl A."/>
            <person name="Ward D."/>
            <person name="Feldgarden M."/>
            <person name="Gevers D."/>
            <person name="Warren Y.A."/>
            <person name="Tyrrell K.L."/>
            <person name="Citron D.M."/>
            <person name="Goldstein E.J."/>
            <person name="Daigneault M."/>
            <person name="Allen-Vercoe E."/>
            <person name="Young S.K."/>
            <person name="Zeng Q."/>
            <person name="Gargeya S."/>
            <person name="Fitzgerald M."/>
            <person name="Haas B."/>
            <person name="Abouelleil A."/>
            <person name="Alvarado L."/>
            <person name="Arachchi H.M."/>
            <person name="Berlin A."/>
            <person name="Brown A."/>
            <person name="Chapman S.B."/>
            <person name="Chen Z."/>
            <person name="Dunbar C."/>
            <person name="Freedman E."/>
            <person name="Gearin G."/>
            <person name="Gellesch M."/>
            <person name="Goldberg J."/>
            <person name="Griggs A."/>
            <person name="Gujja S."/>
            <person name="Heilman E.R."/>
            <person name="Heiman D."/>
            <person name="Howarth C."/>
            <person name="Larson L."/>
            <person name="Lui A."/>
            <person name="MacDonald P.J."/>
            <person name="Mehta T."/>
            <person name="Montmayeur A."/>
            <person name="Murphy C."/>
            <person name="Neiman D."/>
            <person name="Pearson M."/>
            <person name="Priest M."/>
            <person name="Roberts A."/>
            <person name="Saif S."/>
            <person name="Shea T."/>
            <person name="Shenoy N."/>
            <person name="Sisk P."/>
            <person name="Stolte C."/>
            <person name="Sykes S."/>
            <person name="White J."/>
            <person name="Yandava C."/>
            <person name="Wortman J."/>
            <person name="Nusbaum C."/>
            <person name="Birren B."/>
        </authorList>
    </citation>
    <scope>NUCLEOTIDE SEQUENCE [LARGE SCALE GENOMIC DNA]</scope>
    <source>
        <strain evidence="6 7">WAL-19142</strain>
    </source>
</reference>
<dbReference type="PATRIC" id="fig|742734.4.peg.2526"/>
<dbReference type="CDD" id="cd06267">
    <property type="entry name" value="PBP1_LacI_sugar_binding-like"/>
    <property type="match status" value="1"/>
</dbReference>
<dbReference type="PANTHER" id="PTHR30146:SF148">
    <property type="entry name" value="HTH-TYPE TRANSCRIPTIONAL REPRESSOR PURR-RELATED"/>
    <property type="match status" value="1"/>
</dbReference>
<dbReference type="RefSeq" id="WP_007860924.1">
    <property type="nucleotide sequence ID" value="NZ_KQ235877.1"/>
</dbReference>
<protein>
    <recommendedName>
        <fullName evidence="5">HTH lacI-type domain-containing protein</fullName>
    </recommendedName>
</protein>
<dbReference type="Proteomes" id="UP000037392">
    <property type="component" value="Unassembled WGS sequence"/>
</dbReference>
<keyword evidence="4" id="KW-0804">Transcription</keyword>
<evidence type="ECO:0000256" key="4">
    <source>
        <dbReference type="ARBA" id="ARBA00023163"/>
    </source>
</evidence>
<organism evidence="6 7">
    <name type="scientific">[Clostridium] citroniae WAL-19142</name>
    <dbReference type="NCBI Taxonomy" id="742734"/>
    <lineage>
        <taxon>Bacteria</taxon>
        <taxon>Bacillati</taxon>
        <taxon>Bacillota</taxon>
        <taxon>Clostridia</taxon>
        <taxon>Lachnospirales</taxon>
        <taxon>Lachnospiraceae</taxon>
        <taxon>Enterocloster</taxon>
    </lineage>
</organism>
<dbReference type="Pfam" id="PF13377">
    <property type="entry name" value="Peripla_BP_3"/>
    <property type="match status" value="1"/>
</dbReference>
<gene>
    <name evidence="6" type="ORF">HMPREF9470_02349</name>
</gene>
<proteinExistence type="predicted"/>
<evidence type="ECO:0000313" key="7">
    <source>
        <dbReference type="Proteomes" id="UP000037392"/>
    </source>
</evidence>
<dbReference type="PANTHER" id="PTHR30146">
    <property type="entry name" value="LACI-RELATED TRANSCRIPTIONAL REPRESSOR"/>
    <property type="match status" value="1"/>
</dbReference>
<dbReference type="Gene3D" id="1.10.260.40">
    <property type="entry name" value="lambda repressor-like DNA-binding domains"/>
    <property type="match status" value="1"/>
</dbReference>
<dbReference type="InterPro" id="IPR010982">
    <property type="entry name" value="Lambda_DNA-bd_dom_sf"/>
</dbReference>
<dbReference type="GO" id="GO:0003700">
    <property type="term" value="F:DNA-binding transcription factor activity"/>
    <property type="evidence" value="ECO:0007669"/>
    <property type="project" value="TreeGrafter"/>
</dbReference>
<accession>A0A0J9C786</accession>
<dbReference type="OrthoDB" id="43195at2"/>
<feature type="domain" description="HTH lacI-type" evidence="5">
    <location>
        <begin position="2"/>
        <end position="56"/>
    </location>
</feature>
<dbReference type="InterPro" id="IPR000843">
    <property type="entry name" value="HTH_LacI"/>
</dbReference>
<dbReference type="Pfam" id="PF00356">
    <property type="entry name" value="LacI"/>
    <property type="match status" value="1"/>
</dbReference>
<name>A0A0J9C786_9FIRM</name>
<dbReference type="AlphaFoldDB" id="A0A0J9C786"/>
<dbReference type="PROSITE" id="PS50932">
    <property type="entry name" value="HTH_LACI_2"/>
    <property type="match status" value="1"/>
</dbReference>
<comment type="caution">
    <text evidence="6">The sequence shown here is derived from an EMBL/GenBank/DDBJ whole genome shotgun (WGS) entry which is preliminary data.</text>
</comment>
<dbReference type="GeneID" id="93161708"/>
<dbReference type="EMBL" id="ADLK01000019">
    <property type="protein sequence ID" value="KMW20334.1"/>
    <property type="molecule type" value="Genomic_DNA"/>
</dbReference>
<evidence type="ECO:0000256" key="2">
    <source>
        <dbReference type="ARBA" id="ARBA00023015"/>
    </source>
</evidence>
<sequence length="328" mass="36794">MSNIKDVAKLAGVSVPTVYKVFSSNQYASPTVEEKVMKAARELGYVHKAAQKGNTEKTIAVIIDDITNPFYGAMVNEIRKGLNRYGHHLITISNAESWEQEGKDIQALMECKADALIFVPALGEPQQAVNRLIAQNYPLLQLFRPLYPDIDTILIDDELGAYLAVKHLLQSGHRRIMLITRSNPLLVKREEGYARAYQELGIPMDEQCICLMTYVDNIKEMLKTRIREIEPTAILSVGERLSVSTVQALREMNRKVPDDVSLIVYDDLAWTAAFDISAVSHSFEAIGNLASELIMERLKESDTGERKPPARLVLDPKLVTRNSVKILL</sequence>
<keyword evidence="1" id="KW-0678">Repressor</keyword>
<dbReference type="SMART" id="SM00354">
    <property type="entry name" value="HTH_LACI"/>
    <property type="match status" value="1"/>
</dbReference>
<dbReference type="GO" id="GO:0000976">
    <property type="term" value="F:transcription cis-regulatory region binding"/>
    <property type="evidence" value="ECO:0007669"/>
    <property type="project" value="TreeGrafter"/>
</dbReference>
<keyword evidence="2" id="KW-0805">Transcription regulation</keyword>
<dbReference type="InterPro" id="IPR028082">
    <property type="entry name" value="Peripla_BP_I"/>
</dbReference>
<evidence type="ECO:0000313" key="6">
    <source>
        <dbReference type="EMBL" id="KMW20334.1"/>
    </source>
</evidence>
<dbReference type="SUPFAM" id="SSF47413">
    <property type="entry name" value="lambda repressor-like DNA-binding domains"/>
    <property type="match status" value="1"/>
</dbReference>
<dbReference type="Gene3D" id="3.40.50.2300">
    <property type="match status" value="2"/>
</dbReference>
<evidence type="ECO:0000256" key="1">
    <source>
        <dbReference type="ARBA" id="ARBA00022491"/>
    </source>
</evidence>
<keyword evidence="3" id="KW-0238">DNA-binding</keyword>
<dbReference type="SUPFAM" id="SSF53822">
    <property type="entry name" value="Periplasmic binding protein-like I"/>
    <property type="match status" value="1"/>
</dbReference>
<dbReference type="CDD" id="cd01392">
    <property type="entry name" value="HTH_LacI"/>
    <property type="match status" value="1"/>
</dbReference>